<dbReference type="InterPro" id="IPR000740">
    <property type="entry name" value="GrpE"/>
</dbReference>
<gene>
    <name evidence="3" type="primary">grpE</name>
    <name evidence="7" type="ORF">CSTERTH_09815</name>
</gene>
<dbReference type="OrthoDB" id="9812586at2"/>
<dbReference type="GO" id="GO:0005737">
    <property type="term" value="C:cytoplasm"/>
    <property type="evidence" value="ECO:0007669"/>
    <property type="project" value="UniProtKB-SubCell"/>
</dbReference>
<feature type="compositionally biased region" description="Basic and acidic residues" evidence="6">
    <location>
        <begin position="1"/>
        <end position="51"/>
    </location>
</feature>
<comment type="similarity">
    <text evidence="1 3 5">Belongs to the GrpE family.</text>
</comment>
<dbReference type="Gene3D" id="2.30.22.10">
    <property type="entry name" value="Head domain of nucleotide exchange factor GrpE"/>
    <property type="match status" value="1"/>
</dbReference>
<dbReference type="GO" id="GO:0042803">
    <property type="term" value="F:protein homodimerization activity"/>
    <property type="evidence" value="ECO:0007669"/>
    <property type="project" value="InterPro"/>
</dbReference>
<dbReference type="GO" id="GO:0006457">
    <property type="term" value="P:protein folding"/>
    <property type="evidence" value="ECO:0007669"/>
    <property type="project" value="InterPro"/>
</dbReference>
<comment type="subcellular location">
    <subcellularLocation>
        <location evidence="3">Cytoplasm</location>
    </subcellularLocation>
</comment>
<dbReference type="GO" id="GO:0051082">
    <property type="term" value="F:unfolded protein binding"/>
    <property type="evidence" value="ECO:0007669"/>
    <property type="project" value="TreeGrafter"/>
</dbReference>
<dbReference type="PRINTS" id="PR00773">
    <property type="entry name" value="GRPEPROTEIN"/>
</dbReference>
<dbReference type="Proteomes" id="UP000092971">
    <property type="component" value="Chromosome"/>
</dbReference>
<feature type="region of interest" description="Disordered" evidence="6">
    <location>
        <begin position="1"/>
        <end position="74"/>
    </location>
</feature>
<evidence type="ECO:0000256" key="4">
    <source>
        <dbReference type="RuleBase" id="RU000639"/>
    </source>
</evidence>
<dbReference type="EMBL" id="CP014672">
    <property type="protein sequence ID" value="ANW99303.1"/>
    <property type="molecule type" value="Genomic_DNA"/>
</dbReference>
<evidence type="ECO:0000313" key="8">
    <source>
        <dbReference type="Proteomes" id="UP000092971"/>
    </source>
</evidence>
<dbReference type="PANTHER" id="PTHR21237:SF23">
    <property type="entry name" value="GRPE PROTEIN HOMOLOG, MITOCHONDRIAL"/>
    <property type="match status" value="1"/>
</dbReference>
<dbReference type="SUPFAM" id="SSF51064">
    <property type="entry name" value="Head domain of nucleotide exchange factor GrpE"/>
    <property type="match status" value="1"/>
</dbReference>
<reference evidence="7 8" key="1">
    <citation type="submission" date="2016-02" db="EMBL/GenBank/DDBJ databases">
        <title>Comparison of Clostridium stercorarium subspecies using comparative genomics and transcriptomics.</title>
        <authorList>
            <person name="Schellenberg J."/>
            <person name="Thallinger G."/>
            <person name="Levin D.B."/>
            <person name="Zhang X."/>
            <person name="Alvare G."/>
            <person name="Fristensky B."/>
            <person name="Sparling R."/>
        </authorList>
    </citation>
    <scope>NUCLEOTIDE SEQUENCE [LARGE SCALE GENOMIC DNA]</scope>
    <source>
        <strain evidence="7 8">DSM 2910</strain>
    </source>
</reference>
<dbReference type="GO" id="GO:0051087">
    <property type="term" value="F:protein-folding chaperone binding"/>
    <property type="evidence" value="ECO:0007669"/>
    <property type="project" value="InterPro"/>
</dbReference>
<evidence type="ECO:0000256" key="6">
    <source>
        <dbReference type="SAM" id="MobiDB-lite"/>
    </source>
</evidence>
<comment type="function">
    <text evidence="3 4">Participates actively in the response to hyperosmotic and heat shock by preventing the aggregation of stress-denatured proteins, in association with DnaK and GrpE. It is the nucleotide exchange factor for DnaK and may function as a thermosensor. Unfolded proteins bind initially to DnaJ; upon interaction with the DnaJ-bound protein, DnaK hydrolyzes its bound ATP, resulting in the formation of a stable complex. GrpE releases ADP from DnaK; ATP binding to DnaK triggers the release of the substrate protein, thus completing the reaction cycle. Several rounds of ATP-dependent interactions between DnaJ, DnaK and GrpE are required for fully efficient folding.</text>
</comment>
<dbReference type="GO" id="GO:0000774">
    <property type="term" value="F:adenyl-nucleotide exchange factor activity"/>
    <property type="evidence" value="ECO:0007669"/>
    <property type="project" value="InterPro"/>
</dbReference>
<evidence type="ECO:0000256" key="5">
    <source>
        <dbReference type="RuleBase" id="RU004478"/>
    </source>
</evidence>
<comment type="subunit">
    <text evidence="3">Homodimer.</text>
</comment>
<dbReference type="InterPro" id="IPR013805">
    <property type="entry name" value="GrpE_CC"/>
</dbReference>
<dbReference type="CDD" id="cd00446">
    <property type="entry name" value="GrpE"/>
    <property type="match status" value="1"/>
</dbReference>
<feature type="compositionally biased region" description="Low complexity" evidence="6">
    <location>
        <begin position="54"/>
        <end position="63"/>
    </location>
</feature>
<dbReference type="RefSeq" id="WP_015359683.1">
    <property type="nucleotide sequence ID" value="NZ_CP014672.1"/>
</dbReference>
<dbReference type="PROSITE" id="PS01071">
    <property type="entry name" value="GRPE"/>
    <property type="match status" value="1"/>
</dbReference>
<dbReference type="Pfam" id="PF01025">
    <property type="entry name" value="GrpE"/>
    <property type="match status" value="1"/>
</dbReference>
<dbReference type="AlphaFoldDB" id="A0A1B1YEZ1"/>
<keyword evidence="2 3" id="KW-0143">Chaperone</keyword>
<keyword evidence="3" id="KW-0963">Cytoplasm</keyword>
<accession>A0A1B1YEZ1</accession>
<organism evidence="7 8">
    <name type="scientific">Thermoclostridium stercorarium subsp. thermolacticum DSM 2910</name>
    <dbReference type="NCBI Taxonomy" id="1121336"/>
    <lineage>
        <taxon>Bacteria</taxon>
        <taxon>Bacillati</taxon>
        <taxon>Bacillota</taxon>
        <taxon>Clostridia</taxon>
        <taxon>Eubacteriales</taxon>
        <taxon>Oscillospiraceae</taxon>
        <taxon>Thermoclostridium</taxon>
    </lineage>
</organism>
<dbReference type="InterPro" id="IPR009012">
    <property type="entry name" value="GrpE_head"/>
</dbReference>
<dbReference type="NCBIfam" id="NF010738">
    <property type="entry name" value="PRK14140.1"/>
    <property type="match status" value="1"/>
</dbReference>
<evidence type="ECO:0000256" key="3">
    <source>
        <dbReference type="HAMAP-Rule" id="MF_01151"/>
    </source>
</evidence>
<evidence type="ECO:0000256" key="2">
    <source>
        <dbReference type="ARBA" id="ARBA00023186"/>
    </source>
</evidence>
<dbReference type="SUPFAM" id="SSF58014">
    <property type="entry name" value="Coiled-coil domain of nucleotide exchange factor GrpE"/>
    <property type="match status" value="1"/>
</dbReference>
<evidence type="ECO:0000256" key="1">
    <source>
        <dbReference type="ARBA" id="ARBA00009054"/>
    </source>
</evidence>
<keyword evidence="3 4" id="KW-0346">Stress response</keyword>
<sequence>MMTDEKNLGKNEDFADENQEVKVNTEENATNEKSEIQNDKVQNDVVEEKPANESGQAGSAGNDGDNGGEKMSREEELLVQKDKEINELKEYLQRLAAEFDNYKKRTRREKEKIYASSVADVVSAFLPVVDNIERALQASEGSLESIREGVVMIHRQMMDVLAKLGVKPIEAKGKKFNPDFHEAIAHIEDESYGENEIVEEFVKGYIYNDETVIRHSVVKVAN</sequence>
<protein>
    <recommendedName>
        <fullName evidence="3 4">Protein GrpE</fullName>
    </recommendedName>
    <alternativeName>
        <fullName evidence="3">HSP-70 cofactor</fullName>
    </alternativeName>
</protein>
<evidence type="ECO:0000313" key="7">
    <source>
        <dbReference type="EMBL" id="ANW99303.1"/>
    </source>
</evidence>
<name>A0A1B1YEZ1_THEST</name>
<dbReference type="HAMAP" id="MF_01151">
    <property type="entry name" value="GrpE"/>
    <property type="match status" value="1"/>
</dbReference>
<dbReference type="Gene3D" id="3.90.20.20">
    <property type="match status" value="1"/>
</dbReference>
<proteinExistence type="inferred from homology"/>
<dbReference type="PANTHER" id="PTHR21237">
    <property type="entry name" value="GRPE PROTEIN"/>
    <property type="match status" value="1"/>
</dbReference>